<proteinExistence type="predicted"/>
<feature type="domain" description="Probable transposase IS891/IS1136/IS1341" evidence="2">
    <location>
        <begin position="44"/>
        <end position="120"/>
    </location>
</feature>
<accession>A0AAV3XTB7</accession>
<dbReference type="EMBL" id="BLAY01000397">
    <property type="protein sequence ID" value="GET44531.1"/>
    <property type="molecule type" value="Genomic_DNA"/>
</dbReference>
<evidence type="ECO:0000313" key="3">
    <source>
        <dbReference type="EMBL" id="GET44531.1"/>
    </source>
</evidence>
<name>A0AAV3XTB7_9CYAN</name>
<comment type="caution">
    <text evidence="3">The sequence shown here is derived from an EMBL/GenBank/DDBJ whole genome shotgun (WGS) entry which is preliminary data.</text>
</comment>
<evidence type="ECO:0000256" key="1">
    <source>
        <dbReference type="SAM" id="MobiDB-lite"/>
    </source>
</evidence>
<gene>
    <name evidence="3" type="ORF">MiSe_93610</name>
</gene>
<keyword evidence="4" id="KW-1185">Reference proteome</keyword>
<evidence type="ECO:0000259" key="2">
    <source>
        <dbReference type="Pfam" id="PF01385"/>
    </source>
</evidence>
<dbReference type="InterPro" id="IPR001959">
    <property type="entry name" value="Transposase"/>
</dbReference>
<dbReference type="Pfam" id="PF01385">
    <property type="entry name" value="OrfB_IS605"/>
    <property type="match status" value="1"/>
</dbReference>
<dbReference type="Proteomes" id="UP001050975">
    <property type="component" value="Unassembled WGS sequence"/>
</dbReference>
<organism evidence="3 4">
    <name type="scientific">Microseira wollei NIES-4236</name>
    <dbReference type="NCBI Taxonomy" id="2530354"/>
    <lineage>
        <taxon>Bacteria</taxon>
        <taxon>Bacillati</taxon>
        <taxon>Cyanobacteriota</taxon>
        <taxon>Cyanophyceae</taxon>
        <taxon>Oscillatoriophycideae</taxon>
        <taxon>Aerosakkonematales</taxon>
        <taxon>Aerosakkonemataceae</taxon>
        <taxon>Microseira</taxon>
    </lineage>
</organism>
<sequence length="154" mass="17664">MRFYNSSPVPDGFEIKSVTLRQRQDGWYASVRIEDKTVPDYAALPLKEVRSLLGGDWGITKLVHQDDGYQFEHPRFGINKRTKQLLKVRQRRINRKVKGSKRRKKASKKVGRLPKKMANRSTILSMVGGKDYHISAGRCYRDRGSQCCPDVAAL</sequence>
<reference evidence="3" key="1">
    <citation type="submission" date="2019-10" db="EMBL/GenBank/DDBJ databases">
        <title>Draft genome sequece of Microseira wollei NIES-4236.</title>
        <authorList>
            <person name="Yamaguchi H."/>
            <person name="Suzuki S."/>
            <person name="Kawachi M."/>
        </authorList>
    </citation>
    <scope>NUCLEOTIDE SEQUENCE</scope>
    <source>
        <strain evidence="3">NIES-4236</strain>
    </source>
</reference>
<protein>
    <submittedName>
        <fullName evidence="3">Transposase, IS605 OrfB family protein</fullName>
    </submittedName>
</protein>
<dbReference type="AlphaFoldDB" id="A0AAV3XTB7"/>
<evidence type="ECO:0000313" key="4">
    <source>
        <dbReference type="Proteomes" id="UP001050975"/>
    </source>
</evidence>
<feature type="region of interest" description="Disordered" evidence="1">
    <location>
        <begin position="95"/>
        <end position="114"/>
    </location>
</feature>